<keyword evidence="1" id="KW-0732">Signal</keyword>
<reference evidence="5 6" key="1">
    <citation type="submission" date="2023-01" db="EMBL/GenBank/DDBJ databases">
        <authorList>
            <person name="Kreplak J."/>
        </authorList>
    </citation>
    <scope>NUCLEOTIDE SEQUENCE [LARGE SCALE GENOMIC DNA]</scope>
</reference>
<dbReference type="AlphaFoldDB" id="A0AAV1B5W6"/>
<evidence type="ECO:0000259" key="4">
    <source>
        <dbReference type="Pfam" id="PF01453"/>
    </source>
</evidence>
<evidence type="ECO:0000313" key="6">
    <source>
        <dbReference type="Proteomes" id="UP001157006"/>
    </source>
</evidence>
<keyword evidence="2" id="KW-1015">Disulfide bond</keyword>
<dbReference type="Proteomes" id="UP001157006">
    <property type="component" value="Chromosome 6"/>
</dbReference>
<evidence type="ECO:0000256" key="3">
    <source>
        <dbReference type="ARBA" id="ARBA00023180"/>
    </source>
</evidence>
<dbReference type="EMBL" id="OX451741">
    <property type="protein sequence ID" value="CAI8616858.1"/>
    <property type="molecule type" value="Genomic_DNA"/>
</dbReference>
<keyword evidence="6" id="KW-1185">Reference proteome</keyword>
<keyword evidence="3" id="KW-0325">Glycoprotein</keyword>
<gene>
    <name evidence="5" type="ORF">VFH_VI048640</name>
</gene>
<dbReference type="Pfam" id="PF01453">
    <property type="entry name" value="B_lectin"/>
    <property type="match status" value="1"/>
</dbReference>
<dbReference type="InterPro" id="IPR001480">
    <property type="entry name" value="Bulb-type_lectin_dom"/>
</dbReference>
<evidence type="ECO:0000256" key="2">
    <source>
        <dbReference type="ARBA" id="ARBA00023157"/>
    </source>
</evidence>
<proteinExistence type="predicted"/>
<feature type="domain" description="Bulb-type lectin" evidence="4">
    <location>
        <begin position="47"/>
        <end position="143"/>
    </location>
</feature>
<evidence type="ECO:0000313" key="5">
    <source>
        <dbReference type="EMBL" id="CAI8616858.1"/>
    </source>
</evidence>
<accession>A0AAV1B5W6</accession>
<evidence type="ECO:0000256" key="1">
    <source>
        <dbReference type="ARBA" id="ARBA00022729"/>
    </source>
</evidence>
<name>A0AAV1B5W6_VICFA</name>
<protein>
    <recommendedName>
        <fullName evidence="4">Bulb-type lectin domain-containing protein</fullName>
    </recommendedName>
</protein>
<dbReference type="SUPFAM" id="SSF51110">
    <property type="entry name" value="alpha-D-mannose-specific plant lectins"/>
    <property type="match status" value="1"/>
</dbReference>
<dbReference type="PANTHER" id="PTHR32444">
    <property type="entry name" value="BULB-TYPE LECTIN DOMAIN-CONTAINING PROTEIN"/>
    <property type="match status" value="1"/>
</dbReference>
<organism evidence="5 6">
    <name type="scientific">Vicia faba</name>
    <name type="common">Broad bean</name>
    <name type="synonym">Faba vulgaris</name>
    <dbReference type="NCBI Taxonomy" id="3906"/>
    <lineage>
        <taxon>Eukaryota</taxon>
        <taxon>Viridiplantae</taxon>
        <taxon>Streptophyta</taxon>
        <taxon>Embryophyta</taxon>
        <taxon>Tracheophyta</taxon>
        <taxon>Spermatophyta</taxon>
        <taxon>Magnoliopsida</taxon>
        <taxon>eudicotyledons</taxon>
        <taxon>Gunneridae</taxon>
        <taxon>Pentapetalae</taxon>
        <taxon>rosids</taxon>
        <taxon>fabids</taxon>
        <taxon>Fabales</taxon>
        <taxon>Fabaceae</taxon>
        <taxon>Papilionoideae</taxon>
        <taxon>50 kb inversion clade</taxon>
        <taxon>NPAAA clade</taxon>
        <taxon>Hologalegina</taxon>
        <taxon>IRL clade</taxon>
        <taxon>Fabeae</taxon>
        <taxon>Vicia</taxon>
    </lineage>
</organism>
<dbReference type="InterPro" id="IPR036426">
    <property type="entry name" value="Bulb-type_lectin_dom_sf"/>
</dbReference>
<dbReference type="PANTHER" id="PTHR32444:SF183">
    <property type="entry name" value="APPLE DOMAIN-CONTAINING PROTEIN"/>
    <property type="match status" value="1"/>
</dbReference>
<sequence length="147" mass="17345">MMIRFKIKKQVVLIYYLWVLSIFRRNKQRCLLVYSKLNMANFEGRSVIWMYNRNQPIDISAVLSLNISGVLKIEFEYRKEIIIYSSPQPINNIVATMLDTRNFVLEQPHPNETKSVLWQSFDYPLDILVPTMKLGVNRKTGLISFII</sequence>